<dbReference type="InterPro" id="IPR050276">
    <property type="entry name" value="MshD_Acetyltransferase"/>
</dbReference>
<feature type="domain" description="N-acetyltransferase" evidence="5">
    <location>
        <begin position="128"/>
        <end position="269"/>
    </location>
</feature>
<name>A0ABX7Y714_9ACTN</name>
<dbReference type="EC" id="2.3.1.189" evidence="4"/>
<evidence type="ECO:0000313" key="7">
    <source>
        <dbReference type="Proteomes" id="UP000678513"/>
    </source>
</evidence>
<dbReference type="SUPFAM" id="SSF55729">
    <property type="entry name" value="Acyl-CoA N-acyltransferases (Nat)"/>
    <property type="match status" value="1"/>
</dbReference>
<dbReference type="InterPro" id="IPR016181">
    <property type="entry name" value="Acyl_CoA_acyltransferase"/>
</dbReference>
<reference evidence="6 7" key="1">
    <citation type="submission" date="2021-03" db="EMBL/GenBank/DDBJ databases">
        <title>Human Oral Microbial Genomes.</title>
        <authorList>
            <person name="Johnston C.D."/>
            <person name="Chen T."/>
            <person name="Dewhirst F.E."/>
        </authorList>
    </citation>
    <scope>NUCLEOTIDE SEQUENCE [LARGE SCALE GENOMIC DNA]</scope>
    <source>
        <strain evidence="6 7">DSMZ 100122</strain>
    </source>
</reference>
<dbReference type="EMBL" id="CP072384">
    <property type="protein sequence ID" value="QUC08674.1"/>
    <property type="molecule type" value="Genomic_DNA"/>
</dbReference>
<keyword evidence="7" id="KW-1185">Reference proteome</keyword>
<dbReference type="PROSITE" id="PS51186">
    <property type="entry name" value="GNAT"/>
    <property type="match status" value="1"/>
</dbReference>
<sequence>MPELTPREIAAACEAHDGFSPLNDSARLVLDGARRGEVLTRDNGVAILDDHDGAILVAVAPDARGRGTGTALVSDAVAARPEHSVWAFRTLPAARAVAAKLGLQPVRELLRMGRSLAVGVPVPAPAGYHILPFQPADAEGVMAVNRAAFAHHPEQGRLSIDDFYALTRQPWFDPAGLLVAHRDGQTTGFHWTKRHDATLGEVYVLAVQPGHGGGGLGRALLEAGLAYLRDAGCERVELYVEAAEERVVALYKAAGFRVLTADTSYRAGA</sequence>
<evidence type="ECO:0000256" key="3">
    <source>
        <dbReference type="ARBA" id="ARBA00023315"/>
    </source>
</evidence>
<dbReference type="PANTHER" id="PTHR43617">
    <property type="entry name" value="L-AMINO ACID N-ACETYLTRANSFERASE"/>
    <property type="match status" value="1"/>
</dbReference>
<gene>
    <name evidence="6" type="primary">mshD</name>
    <name evidence="6" type="ORF">J5A65_02710</name>
</gene>
<proteinExistence type="predicted"/>
<accession>A0ABX7Y714</accession>
<keyword evidence="2" id="KW-0677">Repeat</keyword>
<evidence type="ECO:0000256" key="2">
    <source>
        <dbReference type="ARBA" id="ARBA00022737"/>
    </source>
</evidence>
<dbReference type="Gene3D" id="3.40.630.30">
    <property type="match status" value="1"/>
</dbReference>
<evidence type="ECO:0000259" key="5">
    <source>
        <dbReference type="PROSITE" id="PS51186"/>
    </source>
</evidence>
<keyword evidence="3 6" id="KW-0012">Acyltransferase</keyword>
<dbReference type="Proteomes" id="UP000678513">
    <property type="component" value="Chromosome"/>
</dbReference>
<dbReference type="InterPro" id="IPR017813">
    <property type="entry name" value="Mycothiol_AcTrfase"/>
</dbReference>
<protein>
    <recommendedName>
        <fullName evidence="4">Mycothiol synthase</fullName>
        <ecNumber evidence="4">2.3.1.189</ecNumber>
    </recommendedName>
</protein>
<evidence type="ECO:0000256" key="4">
    <source>
        <dbReference type="NCBIfam" id="TIGR03448"/>
    </source>
</evidence>
<evidence type="ECO:0000256" key="1">
    <source>
        <dbReference type="ARBA" id="ARBA00022679"/>
    </source>
</evidence>
<dbReference type="InterPro" id="IPR000182">
    <property type="entry name" value="GNAT_dom"/>
</dbReference>
<keyword evidence="1 6" id="KW-0808">Transferase</keyword>
<dbReference type="GO" id="GO:0035447">
    <property type="term" value="F:mycothiol synthase activity"/>
    <property type="evidence" value="ECO:0007669"/>
    <property type="project" value="UniProtKB-EC"/>
</dbReference>
<evidence type="ECO:0000313" key="6">
    <source>
        <dbReference type="EMBL" id="QUC08674.1"/>
    </source>
</evidence>
<dbReference type="NCBIfam" id="TIGR03448">
    <property type="entry name" value="mycothiol_MshD"/>
    <property type="match status" value="1"/>
</dbReference>
<dbReference type="RefSeq" id="WP_212325006.1">
    <property type="nucleotide sequence ID" value="NZ_AP024463.1"/>
</dbReference>
<dbReference type="Pfam" id="PF00583">
    <property type="entry name" value="Acetyltransf_1"/>
    <property type="match status" value="1"/>
</dbReference>
<organism evidence="6 7">
    <name type="scientific">Arachnia rubra</name>
    <dbReference type="NCBI Taxonomy" id="1547448"/>
    <lineage>
        <taxon>Bacteria</taxon>
        <taxon>Bacillati</taxon>
        <taxon>Actinomycetota</taxon>
        <taxon>Actinomycetes</taxon>
        <taxon>Propionibacteriales</taxon>
        <taxon>Propionibacteriaceae</taxon>
        <taxon>Arachnia</taxon>
    </lineage>
</organism>
<dbReference type="PANTHER" id="PTHR43617:SF31">
    <property type="entry name" value="MYCOTHIOL ACETYLTRANSFERASE"/>
    <property type="match status" value="1"/>
</dbReference>